<evidence type="ECO:0000259" key="6">
    <source>
        <dbReference type="PROSITE" id="PS50075"/>
    </source>
</evidence>
<dbReference type="Proteomes" id="UP001302745">
    <property type="component" value="Unassembled WGS sequence"/>
</dbReference>
<evidence type="ECO:0000256" key="5">
    <source>
        <dbReference type="SAM" id="MobiDB-lite"/>
    </source>
</evidence>
<accession>A0AAN6VNF0</accession>
<feature type="compositionally biased region" description="Basic and acidic residues" evidence="5">
    <location>
        <begin position="2757"/>
        <end position="2778"/>
    </location>
</feature>
<dbReference type="PANTHER" id="PTHR45398">
    <property type="match status" value="1"/>
</dbReference>
<dbReference type="Gene3D" id="3.40.50.12780">
    <property type="entry name" value="N-terminal domain of ligase-like"/>
    <property type="match status" value="1"/>
</dbReference>
<feature type="compositionally biased region" description="Low complexity" evidence="5">
    <location>
        <begin position="2741"/>
        <end position="2750"/>
    </location>
</feature>
<dbReference type="InterPro" id="IPR045851">
    <property type="entry name" value="AMP-bd_C_sf"/>
</dbReference>
<protein>
    <recommendedName>
        <fullName evidence="6">Carrier domain-containing protein</fullName>
    </recommendedName>
</protein>
<gene>
    <name evidence="7" type="ORF">C8A00DRAFT_32378</name>
</gene>
<feature type="region of interest" description="Disordered" evidence="5">
    <location>
        <begin position="2741"/>
        <end position="2781"/>
    </location>
</feature>
<dbReference type="InterPro" id="IPR001242">
    <property type="entry name" value="Condensation_dom"/>
</dbReference>
<feature type="region of interest" description="Disordered" evidence="5">
    <location>
        <begin position="2829"/>
        <end position="2903"/>
    </location>
</feature>
<evidence type="ECO:0000256" key="3">
    <source>
        <dbReference type="ARBA" id="ARBA00022598"/>
    </source>
</evidence>
<feature type="domain" description="Carrier" evidence="6">
    <location>
        <begin position="1828"/>
        <end position="1904"/>
    </location>
</feature>
<reference evidence="7" key="2">
    <citation type="submission" date="2023-05" db="EMBL/GenBank/DDBJ databases">
        <authorList>
            <consortium name="Lawrence Berkeley National Laboratory"/>
            <person name="Steindorff A."/>
            <person name="Hensen N."/>
            <person name="Bonometti L."/>
            <person name="Westerberg I."/>
            <person name="Brannstrom I.O."/>
            <person name="Guillou S."/>
            <person name="Cros-Aarteil S."/>
            <person name="Calhoun S."/>
            <person name="Haridas S."/>
            <person name="Kuo A."/>
            <person name="Mondo S."/>
            <person name="Pangilinan J."/>
            <person name="Riley R."/>
            <person name="Labutti K."/>
            <person name="Andreopoulos B."/>
            <person name="Lipzen A."/>
            <person name="Chen C."/>
            <person name="Yanf M."/>
            <person name="Daum C."/>
            <person name="Ng V."/>
            <person name="Clum A."/>
            <person name="Ohm R."/>
            <person name="Martin F."/>
            <person name="Silar P."/>
            <person name="Natvig D."/>
            <person name="Lalanne C."/>
            <person name="Gautier V."/>
            <person name="Ament-Velasquez S.L."/>
            <person name="Kruys A."/>
            <person name="Hutchinson M.I."/>
            <person name="Powell A.J."/>
            <person name="Barry K."/>
            <person name="Miller A.N."/>
            <person name="Grigoriev I.V."/>
            <person name="Debuchy R."/>
            <person name="Gladieux P."/>
            <person name="Thoren M.H."/>
            <person name="Johannesson H."/>
        </authorList>
    </citation>
    <scope>NUCLEOTIDE SEQUENCE</scope>
    <source>
        <strain evidence="7">CBS 538.74</strain>
    </source>
</reference>
<reference evidence="7" key="1">
    <citation type="journal article" date="2023" name="Mol. Phylogenet. Evol.">
        <title>Genome-scale phylogeny and comparative genomics of the fungal order Sordariales.</title>
        <authorList>
            <person name="Hensen N."/>
            <person name="Bonometti L."/>
            <person name="Westerberg I."/>
            <person name="Brannstrom I.O."/>
            <person name="Guillou S."/>
            <person name="Cros-Aarteil S."/>
            <person name="Calhoun S."/>
            <person name="Haridas S."/>
            <person name="Kuo A."/>
            <person name="Mondo S."/>
            <person name="Pangilinan J."/>
            <person name="Riley R."/>
            <person name="LaButti K."/>
            <person name="Andreopoulos B."/>
            <person name="Lipzen A."/>
            <person name="Chen C."/>
            <person name="Yan M."/>
            <person name="Daum C."/>
            <person name="Ng V."/>
            <person name="Clum A."/>
            <person name="Steindorff A."/>
            <person name="Ohm R.A."/>
            <person name="Martin F."/>
            <person name="Silar P."/>
            <person name="Natvig D.O."/>
            <person name="Lalanne C."/>
            <person name="Gautier V."/>
            <person name="Ament-Velasquez S.L."/>
            <person name="Kruys A."/>
            <person name="Hutchinson M.I."/>
            <person name="Powell A.J."/>
            <person name="Barry K."/>
            <person name="Miller A.N."/>
            <person name="Grigoriev I.V."/>
            <person name="Debuchy R."/>
            <person name="Gladieux P."/>
            <person name="Hiltunen Thoren M."/>
            <person name="Johannesson H."/>
        </authorList>
    </citation>
    <scope>NUCLEOTIDE SEQUENCE</scope>
    <source>
        <strain evidence="7">CBS 538.74</strain>
    </source>
</reference>
<dbReference type="Pfam" id="PF00668">
    <property type="entry name" value="Condensation"/>
    <property type="match status" value="3"/>
</dbReference>
<feature type="domain" description="Carrier" evidence="6">
    <location>
        <begin position="278"/>
        <end position="357"/>
    </location>
</feature>
<evidence type="ECO:0000313" key="7">
    <source>
        <dbReference type="EMBL" id="KAK4154783.1"/>
    </source>
</evidence>
<name>A0AAN6VNF0_9PEZI</name>
<dbReference type="Gene3D" id="3.30.559.10">
    <property type="entry name" value="Chloramphenicol acetyltransferase-like domain"/>
    <property type="match status" value="3"/>
</dbReference>
<dbReference type="Pfam" id="PF00501">
    <property type="entry name" value="AMP-binding"/>
    <property type="match status" value="1"/>
</dbReference>
<dbReference type="EMBL" id="MU856902">
    <property type="protein sequence ID" value="KAK4154783.1"/>
    <property type="molecule type" value="Genomic_DNA"/>
</dbReference>
<keyword evidence="1" id="KW-0596">Phosphopantetheine</keyword>
<dbReference type="SUPFAM" id="SSF52777">
    <property type="entry name" value="CoA-dependent acyltransferases"/>
    <property type="match status" value="6"/>
</dbReference>
<dbReference type="FunFam" id="3.30.559.30:FF:000002">
    <property type="entry name" value="Nonribosomal peptide synthase Pes1"/>
    <property type="match status" value="1"/>
</dbReference>
<dbReference type="Gene3D" id="1.10.1200.10">
    <property type="entry name" value="ACP-like"/>
    <property type="match status" value="3"/>
</dbReference>
<dbReference type="InterPro" id="IPR042099">
    <property type="entry name" value="ANL_N_sf"/>
</dbReference>
<keyword evidence="2" id="KW-0597">Phosphoprotein</keyword>
<dbReference type="SUPFAM" id="SSF56801">
    <property type="entry name" value="Acetyl-CoA synthetase-like"/>
    <property type="match status" value="2"/>
</dbReference>
<comment type="similarity">
    <text evidence="4">Belongs to the NRP synthetase family.</text>
</comment>
<feature type="compositionally biased region" description="Basic and acidic residues" evidence="5">
    <location>
        <begin position="2510"/>
        <end position="2525"/>
    </location>
</feature>
<evidence type="ECO:0000256" key="4">
    <source>
        <dbReference type="ARBA" id="ARBA00029454"/>
    </source>
</evidence>
<dbReference type="SUPFAM" id="SSF47336">
    <property type="entry name" value="ACP-like"/>
    <property type="match status" value="3"/>
</dbReference>
<dbReference type="InterPro" id="IPR000873">
    <property type="entry name" value="AMP-dep_synth/lig_dom"/>
</dbReference>
<evidence type="ECO:0000313" key="8">
    <source>
        <dbReference type="Proteomes" id="UP001302745"/>
    </source>
</evidence>
<dbReference type="Gene3D" id="3.30.300.30">
    <property type="match status" value="2"/>
</dbReference>
<keyword evidence="3" id="KW-0436">Ligase</keyword>
<feature type="compositionally biased region" description="Low complexity" evidence="5">
    <location>
        <begin position="2855"/>
        <end position="2871"/>
    </location>
</feature>
<dbReference type="InterPro" id="IPR023213">
    <property type="entry name" value="CAT-like_dom_sf"/>
</dbReference>
<dbReference type="PROSITE" id="PS50075">
    <property type="entry name" value="CARRIER"/>
    <property type="match status" value="3"/>
</dbReference>
<dbReference type="Pfam" id="PF00550">
    <property type="entry name" value="PP-binding"/>
    <property type="match status" value="3"/>
</dbReference>
<dbReference type="InterPro" id="IPR036736">
    <property type="entry name" value="ACP-like_sf"/>
</dbReference>
<evidence type="ECO:0000256" key="1">
    <source>
        <dbReference type="ARBA" id="ARBA00022450"/>
    </source>
</evidence>
<evidence type="ECO:0000256" key="2">
    <source>
        <dbReference type="ARBA" id="ARBA00022553"/>
    </source>
</evidence>
<dbReference type="GO" id="GO:0016874">
    <property type="term" value="F:ligase activity"/>
    <property type="evidence" value="ECO:0007669"/>
    <property type="project" value="UniProtKB-KW"/>
</dbReference>
<feature type="region of interest" description="Disordered" evidence="5">
    <location>
        <begin position="2504"/>
        <end position="2550"/>
    </location>
</feature>
<sequence>MAAAPPVPQQIDASTSWLLLEDETTEARLLALVSQALGINTDTIEAHESFRDLGGNEQTAVVLRKACMDAGMDVKVKDILRCSTLAELQTCVTPCAPQNRPSDTDVVEPVMIAPLEIHRASRMSIMPEPKDGHLRSASQGSLGAHRGLRTDIEQALGIQPEVGRIATVRPKAGLLEGKLVALLTLSSTQTAEGPKAAINLIPQSHALFAGTQVGQLKHAAETSLQPDAIPDLWIVLDRMPLTESGDVDMRRLRTWAQNINENVYHQALSLEHQESLQGPTLGMEKSIQRLVSKVLEVPQGQIGVNFSFSQLGGDEMAAMELAARCKHESIYINPSEALGSMSLSELAGIAASRGGLAHKWDEETSDCFDLSPMQHLYFQTTMGGDLRRRPALDGSYRFNQSLLLRLKKLFSLEDTSAAIEAVVAHHPMLRSRFGRGLNGWVQRVLPEVAGSYTLCHSAIRSERELEDIIERTQMSINIETGPVFAVDYLTTNDGQQLVYLAAHHLAVDLPSWRTIIHDLDELLENGSLLSQRSMPFHKWVDLQKGDALGPDPKTLLPFALEPGDYAYWGLQDTPNTYGDAAEVSFSLSQELTTILQTSCNQVFKTDSVDVYLAALMLSFAQTFHDRPVPVVWNQEHGRDPWNPDIDISETVGWFTSLCPLSLKVDTSDDFVKVLRHLKDRRRLIPSRGAQYFASRFYHYDKDDLAAKDWPFEILFSYAGSLQHLERDNGVMEQLAIPGRTLASTTSDIGGNVGRIALFEVSAMVDQGSAKIKFLYNRFSKDQARITQWVQNYEHLLLEAIGRLRYHPQELTQADVPHLDVTYEGLEKFNKDRVATLKLASVRDVETIYPVTGVQQSILISQAQRPDTCYLHAIYEFASPTGDPIDISRICTAWQQVTTRHPALRTIFTESVSETGLWDTVILRRTSPEMLFIDTAPAEDPVYELSNLPNLRPTESKPLHRLTVCKAPTRTLVKLDISTALCDSLSIHVLLHDLRRAYATERAIIEAEQFSYPQYLYFLNIGRQESSLVFWREKLIGIPPCLFPRLTILPDELRFVNVCVELDITSYRLSDFTRTHKTTVDAVLRLAWGLILRCFTASNRVCFGFQTVGRDDSIPGMRHAVGSFSNTVACSYELETYSSVATALQMVEEQLLSSLPHQNFTIAELQHGMGMKGGERLFNSCLTFTEEPAGLNSKFTTRTNFELRPISLQQTFDIDIVVNTRFTAGKLTVDIGQRAMSPEQSINLANTFGRAIHMIISSPKTSIGLVDLFSDRDYAQILAWEAESPPQMEDQAHSVVHDLISRQAGIQPSSQAICSWDGSFTYLQLEEEATKLAHHLVDAGVGPHSVVPVVMDKCKLAPVAMVAVLKSGAAFVPVDSLELGMIQPIFERLNSRVAISSELAAPVLNNLFDRVVILTDELMNTLPQGQGPLTSMATPTDPACIIFVPISSNEAKGVTFSHAALSTTLMGQGPAARISPLSRVMQLSSFNVDICVTEIFTTLAYGGCVCVPSAVERLQDFGAAVNRMQVNWSYMTPLLSRKVDPTLLPSLKVVCFRTRGLDDDTYSIWHGKVNVVLAYGPQDVCPLGIAFLEALGPHHLKSIGRPFTGNLLIVNPEDHKKRVPIGAVGELVVEGTTLGFSYPNRESTMTPMTPLGPATGDKARHFKTGHRARYTQGGLMEFISSKRDNIDLDGKAVNVTEIEQYLRRCLGQGVDVVVETVIFRGHAKNDTLLTAFIELGDRSDSEENLASLSATTKEQLAIAKQLVEVGLKNKFAPSMIPSVFVPVKHLPITPSLKVNRRRLRKMIAGLTKEGLLALATVPNRTTFQHLKPLPLTQGEDKMRAIWAKVLGVEEAKISAVDSFFSVGGDDIVAAQLVATCRQQDISVSIADVLQNATLTEFSKAIVTVDSPEITQEPSPALPATSPSPVPPNPNAVKEVFIESVIAPKIGVDGSVIADAAEASSAQIRYIETGMLRGRTDINYLVFNFSGAVDSKKLEETCKALAMIHPILRTAFVPHSRQLYQAVIKSSDIEFRRHYCPTWRLSNMLDKAIKKDQTTPTRFDTPITKFMFLDGSKQSILILRLSKAQYDDLSIALLVKDLKRLYDGSQKPPRRPTYCDFVRTAQVANSRGAEEYWRALLEGAAMTQVVAHTQPYQMSTNIKTIRNPILSLGSLSTLGISFETVLKAAWAMVLGNLSASSDVVFGEIIDGRHVRLPGGHSVAGVMGPTVNTAPVRVQFPDTALTPLNLLQYIHAQRMAGMPFENLGTLAIVEKCTPWPYWTRFSTLVQHQYEDTAINPSEPKSFHLGAAACKFTITESKAQDIPDLFVKSLVRPTNRVEISISFCADRITEPFAEHALRMLCSTISLLTSVTIMQPVIPCGYQYRNMVKRIPLSAKASAEQDSSAVDTSIMNTLSKDQVKAVQTVISDTWTSVLDPRALGVPEEQVHNAAFFDLWGSMIPASQMMQQLNLELPKVNLPGADVNLQVTMEEIVENPTMLKQFELIASKLKPQAGKEAQKSKEKDKDREADKGSANSKPPPLAHRRKPSMNVSVPAPSFGSRLRRLASTVGRTTSPPNKSMNNINTTTFARQPANSQPPATLTSPIAIGVASFKVADLSPSPKIIGNPSPGMSSTISPGMALPDNPSPGPMIPTAPPQLPNLPAFDPIAEEAEPLDDDGGGGPMSAPLYPVLRYTSPQQQQQQQQHGFGTTMLAEPDSMTEGSSASSTNASAAEMTMAMTMTMSSGMGSFMASTTATGGTGTQRSEEKPDRGGGGTRGRERDRDTLGPLPTMVAAATAHYSSKVPGGKMRVALPSTPLMMKEEGGGMEDLVSPMSAVTLTPHSGGGGGRQFGGAHHHHHQQHQQQQQHHDQQQQQQQGYGHGHHGGHAQAGGGNLSAVLSPGTPGMGNML</sequence>
<organism evidence="7 8">
    <name type="scientific">Chaetomidium leptoderma</name>
    <dbReference type="NCBI Taxonomy" id="669021"/>
    <lineage>
        <taxon>Eukaryota</taxon>
        <taxon>Fungi</taxon>
        <taxon>Dikarya</taxon>
        <taxon>Ascomycota</taxon>
        <taxon>Pezizomycotina</taxon>
        <taxon>Sordariomycetes</taxon>
        <taxon>Sordariomycetidae</taxon>
        <taxon>Sordariales</taxon>
        <taxon>Chaetomiaceae</taxon>
        <taxon>Chaetomidium</taxon>
    </lineage>
</organism>
<feature type="domain" description="Carrier" evidence="6">
    <location>
        <begin position="23"/>
        <end position="96"/>
    </location>
</feature>
<comment type="caution">
    <text evidence="7">The sequence shown here is derived from an EMBL/GenBank/DDBJ whole genome shotgun (WGS) entry which is preliminary data.</text>
</comment>
<dbReference type="PANTHER" id="PTHR45398:SF1">
    <property type="entry name" value="ENZYME, PUTATIVE (JCVI)-RELATED"/>
    <property type="match status" value="1"/>
</dbReference>
<dbReference type="InterPro" id="IPR009081">
    <property type="entry name" value="PP-bd_ACP"/>
</dbReference>
<dbReference type="FunFam" id="3.30.300.30:FF:000015">
    <property type="entry name" value="Nonribosomal peptide synthase SidD"/>
    <property type="match status" value="1"/>
</dbReference>
<keyword evidence="8" id="KW-1185">Reference proteome</keyword>
<proteinExistence type="inferred from homology"/>
<dbReference type="Gene3D" id="3.30.559.30">
    <property type="entry name" value="Nonribosomal peptide synthetase, condensation domain"/>
    <property type="match status" value="3"/>
</dbReference>